<evidence type="ECO:0000313" key="2">
    <source>
        <dbReference type="Proteomes" id="UP001556367"/>
    </source>
</evidence>
<name>A0ABR3IS84_9AGAR</name>
<evidence type="ECO:0000313" key="1">
    <source>
        <dbReference type="EMBL" id="KAL0946140.1"/>
    </source>
</evidence>
<comment type="caution">
    <text evidence="1">The sequence shown here is derived from an EMBL/GenBank/DDBJ whole genome shotgun (WGS) entry which is preliminary data.</text>
</comment>
<keyword evidence="2" id="KW-1185">Reference proteome</keyword>
<organism evidence="1 2">
    <name type="scientific">Hohenbuehelia grisea</name>
    <dbReference type="NCBI Taxonomy" id="104357"/>
    <lineage>
        <taxon>Eukaryota</taxon>
        <taxon>Fungi</taxon>
        <taxon>Dikarya</taxon>
        <taxon>Basidiomycota</taxon>
        <taxon>Agaricomycotina</taxon>
        <taxon>Agaricomycetes</taxon>
        <taxon>Agaricomycetidae</taxon>
        <taxon>Agaricales</taxon>
        <taxon>Pleurotineae</taxon>
        <taxon>Pleurotaceae</taxon>
        <taxon>Hohenbuehelia</taxon>
    </lineage>
</organism>
<accession>A0ABR3IS84</accession>
<reference evidence="2" key="1">
    <citation type="submission" date="2024-06" db="EMBL/GenBank/DDBJ databases">
        <title>Multi-omics analyses provide insights into the biosynthesis of the anticancer antibiotic pleurotin in Hohenbuehelia grisea.</title>
        <authorList>
            <person name="Weaver J.A."/>
            <person name="Alberti F."/>
        </authorList>
    </citation>
    <scope>NUCLEOTIDE SEQUENCE [LARGE SCALE GENOMIC DNA]</scope>
    <source>
        <strain evidence="2">T-177</strain>
    </source>
</reference>
<gene>
    <name evidence="1" type="ORF">HGRIS_012405</name>
</gene>
<dbReference type="EMBL" id="JASNQZ010000015">
    <property type="protein sequence ID" value="KAL0946140.1"/>
    <property type="molecule type" value="Genomic_DNA"/>
</dbReference>
<sequence>MRVLAHSSSTENLLLTVSRQLIIYNLRDHTARFHTSTLGFCRAKRMTVYTLGWRTDDGRMFALNSTESSCPRGLHDVFIYFRHDRLKTSITHRHVDALSGLG</sequence>
<protein>
    <submittedName>
        <fullName evidence="1">Uncharacterized protein</fullName>
    </submittedName>
</protein>
<proteinExistence type="predicted"/>
<dbReference type="Proteomes" id="UP001556367">
    <property type="component" value="Unassembled WGS sequence"/>
</dbReference>